<keyword evidence="2" id="KW-1185">Reference proteome</keyword>
<accession>A0A873WSK5</accession>
<dbReference type="KEGG" id="vg:77945653"/>
<evidence type="ECO:0000313" key="1">
    <source>
        <dbReference type="EMBL" id="QPB08054.1"/>
    </source>
</evidence>
<protein>
    <submittedName>
        <fullName evidence="1">Uncharacterized protein</fullName>
    </submittedName>
</protein>
<evidence type="ECO:0000313" key="2">
    <source>
        <dbReference type="Proteomes" id="UP000663288"/>
    </source>
</evidence>
<dbReference type="EMBL" id="MW117966">
    <property type="protein sequence ID" value="QPB08054.1"/>
    <property type="molecule type" value="Genomic_DNA"/>
</dbReference>
<sequence>MEHVLIFGFIILLTVTLEMTWPVKNGIKRFK</sequence>
<dbReference type="RefSeq" id="YP_010669470.1">
    <property type="nucleotide sequence ID" value="NC_070961.1"/>
</dbReference>
<proteinExistence type="predicted"/>
<dbReference type="Proteomes" id="UP000663288">
    <property type="component" value="Segment"/>
</dbReference>
<organism evidence="1 2">
    <name type="scientific">Synechococcus phage S-H9-1</name>
    <dbReference type="NCBI Taxonomy" id="2783674"/>
    <lineage>
        <taxon>Viruses</taxon>
        <taxon>Duplodnaviria</taxon>
        <taxon>Heunggongvirae</taxon>
        <taxon>Uroviricota</taxon>
        <taxon>Caudoviricetes</taxon>
        <taxon>Pantevenvirales</taxon>
        <taxon>Kyanoviridae</taxon>
        <taxon>Scyllavirus</taxon>
        <taxon>Scyllavirus aitchnine</taxon>
    </lineage>
</organism>
<dbReference type="GeneID" id="77945653"/>
<name>A0A873WSK5_9CAUD</name>
<reference evidence="1" key="1">
    <citation type="submission" date="2020-10" db="EMBL/GenBank/DDBJ databases">
        <title>The Isolation and Genome Sequence of a Novel Cyanophage S-H9-1 from the Yellow Sea, China.</title>
        <authorList>
            <person name="Jiang T."/>
        </authorList>
    </citation>
    <scope>NUCLEOTIDE SEQUENCE</scope>
</reference>